<protein>
    <recommendedName>
        <fullName evidence="3">DNA-binding protein</fullName>
    </recommendedName>
</protein>
<keyword evidence="2" id="KW-1185">Reference proteome</keyword>
<accession>A0ABT3G7Z0</accession>
<comment type="caution">
    <text evidence="1">The sequence shown here is derived from an EMBL/GenBank/DDBJ whole genome shotgun (WGS) entry which is preliminary data.</text>
</comment>
<organism evidence="1 2">
    <name type="scientific">Luteolibacter rhizosphaerae</name>
    <dbReference type="NCBI Taxonomy" id="2989719"/>
    <lineage>
        <taxon>Bacteria</taxon>
        <taxon>Pseudomonadati</taxon>
        <taxon>Verrucomicrobiota</taxon>
        <taxon>Verrucomicrobiia</taxon>
        <taxon>Verrucomicrobiales</taxon>
        <taxon>Verrucomicrobiaceae</taxon>
        <taxon>Luteolibacter</taxon>
    </lineage>
</organism>
<reference evidence="1" key="1">
    <citation type="submission" date="2022-10" db="EMBL/GenBank/DDBJ databases">
        <title>Luteolibacter sp. GHJ8, whole genome shotgun sequencing project.</title>
        <authorList>
            <person name="Zhao G."/>
            <person name="Shen L."/>
        </authorList>
    </citation>
    <scope>NUCLEOTIDE SEQUENCE</scope>
    <source>
        <strain evidence="1">GHJ8</strain>
    </source>
</reference>
<evidence type="ECO:0000313" key="1">
    <source>
        <dbReference type="EMBL" id="MCW1915972.1"/>
    </source>
</evidence>
<evidence type="ECO:0000313" key="2">
    <source>
        <dbReference type="Proteomes" id="UP001165653"/>
    </source>
</evidence>
<dbReference type="EMBL" id="JAPDDR010000011">
    <property type="protein sequence ID" value="MCW1915972.1"/>
    <property type="molecule type" value="Genomic_DNA"/>
</dbReference>
<dbReference type="RefSeq" id="WP_264515536.1">
    <property type="nucleotide sequence ID" value="NZ_JAPDDR010000011.1"/>
</dbReference>
<dbReference type="Proteomes" id="UP001165653">
    <property type="component" value="Unassembled WGS sequence"/>
</dbReference>
<sequence length="91" mass="10065">MNFANLPPGDRWAILDRELPRMIANHVAAASVDPSDEVPVAEIAARHGIGERAMVNRLRVLGGKPYQLGTNWFIRRKSLVTVLESAEQTTT</sequence>
<proteinExistence type="predicted"/>
<gene>
    <name evidence="1" type="ORF">OJ996_20460</name>
</gene>
<evidence type="ECO:0008006" key="3">
    <source>
        <dbReference type="Google" id="ProtNLM"/>
    </source>
</evidence>
<name>A0ABT3G7Z0_9BACT</name>